<dbReference type="InterPro" id="IPR036396">
    <property type="entry name" value="Cyt_P450_sf"/>
</dbReference>
<evidence type="ECO:0000256" key="3">
    <source>
        <dbReference type="ARBA" id="ARBA00022723"/>
    </source>
</evidence>
<dbReference type="EMBL" id="JAUOZU010000012">
    <property type="protein sequence ID" value="MDO6965510.1"/>
    <property type="molecule type" value="Genomic_DNA"/>
</dbReference>
<evidence type="ECO:0000256" key="2">
    <source>
        <dbReference type="ARBA" id="ARBA00022617"/>
    </source>
</evidence>
<dbReference type="Proteomes" id="UP001174932">
    <property type="component" value="Unassembled WGS sequence"/>
</dbReference>
<evidence type="ECO:0000256" key="5">
    <source>
        <dbReference type="ARBA" id="ARBA00023004"/>
    </source>
</evidence>
<evidence type="ECO:0000256" key="7">
    <source>
        <dbReference type="RuleBase" id="RU000461"/>
    </source>
</evidence>
<reference evidence="8" key="1">
    <citation type="journal article" date="2015" name="Int. J. Syst. Evol. Microbiol.">
        <title>Rhizobium alvei sp. nov., isolated from a freshwater river.</title>
        <authorList>
            <person name="Sheu S.Y."/>
            <person name="Huang H.W."/>
            <person name="Young C.C."/>
            <person name="Chen W.M."/>
        </authorList>
    </citation>
    <scope>NUCLEOTIDE SEQUENCE</scope>
    <source>
        <strain evidence="8">TNR-22</strain>
    </source>
</reference>
<evidence type="ECO:0000313" key="8">
    <source>
        <dbReference type="EMBL" id="MDO6965510.1"/>
    </source>
</evidence>
<dbReference type="PRINTS" id="PR00463">
    <property type="entry name" value="EP450I"/>
</dbReference>
<dbReference type="InterPro" id="IPR001128">
    <property type="entry name" value="Cyt_P450"/>
</dbReference>
<dbReference type="InterPro" id="IPR017972">
    <property type="entry name" value="Cyt_P450_CS"/>
</dbReference>
<keyword evidence="6 7" id="KW-0503">Monooxygenase</keyword>
<gene>
    <name evidence="8" type="ORF">Q4481_16205</name>
</gene>
<sequence>MARITGPMPLIRKTRPSPLTRVIKGRHSSLDVLFERSYSMKMGEFAGARRRFYFLTQPDIVDRILNEDVDRYPKSDLMGTILHQILGNGVFVSNGEVWKRQRRMMNPAFEFARISEVFPLMMQAAEAMKERLDKVADGREVAIDFEMTHVTADIIFRTIFSEPIPPEDAESIFDAFNHYQELAYIHGVWNMAGLPQALSIPRLRAIRHARNIRGPLARMVRKRFEQLEASPAIKPQDILQSLIDARDGDGSRFTEKELIDQIAVMFLAGHETSASALSWALYLISQDQEIQERMHAETEVAFLSDGNFRPAQFKHLRLTRDVFRETLRLYPPVSFVPRDVTVPEIMRDKHLKKGSAIFISLWLMQRHREIWKNPDMFDPDRFTREDEKDAIRSAYMPFSQGPRVCLGASFALQEAAIILSVIAHNYRVAPVEGHIPRPVARLTLRSENGIRLRLTKR</sequence>
<evidence type="ECO:0000313" key="9">
    <source>
        <dbReference type="Proteomes" id="UP001174932"/>
    </source>
</evidence>
<comment type="similarity">
    <text evidence="1 7">Belongs to the cytochrome P450 family.</text>
</comment>
<dbReference type="PANTHER" id="PTHR24291">
    <property type="entry name" value="CYTOCHROME P450 FAMILY 4"/>
    <property type="match status" value="1"/>
</dbReference>
<organism evidence="8 9">
    <name type="scientific">Rhizobium alvei</name>
    <dbReference type="NCBI Taxonomy" id="1132659"/>
    <lineage>
        <taxon>Bacteria</taxon>
        <taxon>Pseudomonadati</taxon>
        <taxon>Pseudomonadota</taxon>
        <taxon>Alphaproteobacteria</taxon>
        <taxon>Hyphomicrobiales</taxon>
        <taxon>Rhizobiaceae</taxon>
        <taxon>Rhizobium/Agrobacterium group</taxon>
        <taxon>Rhizobium</taxon>
    </lineage>
</organism>
<dbReference type="Pfam" id="PF00067">
    <property type="entry name" value="p450"/>
    <property type="match status" value="1"/>
</dbReference>
<keyword evidence="2 7" id="KW-0349">Heme</keyword>
<comment type="caution">
    <text evidence="8">The sequence shown here is derived from an EMBL/GenBank/DDBJ whole genome shotgun (WGS) entry which is preliminary data.</text>
</comment>
<evidence type="ECO:0000256" key="4">
    <source>
        <dbReference type="ARBA" id="ARBA00023002"/>
    </source>
</evidence>
<evidence type="ECO:0000256" key="6">
    <source>
        <dbReference type="ARBA" id="ARBA00023033"/>
    </source>
</evidence>
<dbReference type="RefSeq" id="WP_304377445.1">
    <property type="nucleotide sequence ID" value="NZ_JAUOZU010000012.1"/>
</dbReference>
<dbReference type="PRINTS" id="PR00385">
    <property type="entry name" value="P450"/>
</dbReference>
<reference evidence="8" key="2">
    <citation type="submission" date="2023-07" db="EMBL/GenBank/DDBJ databases">
        <authorList>
            <person name="Shen H."/>
        </authorList>
    </citation>
    <scope>NUCLEOTIDE SEQUENCE</scope>
    <source>
        <strain evidence="8">TNR-22</strain>
    </source>
</reference>
<keyword evidence="4 7" id="KW-0560">Oxidoreductase</keyword>
<dbReference type="InterPro" id="IPR002401">
    <property type="entry name" value="Cyt_P450_E_grp-I"/>
</dbReference>
<proteinExistence type="inferred from homology"/>
<dbReference type="Gene3D" id="1.10.630.10">
    <property type="entry name" value="Cytochrome P450"/>
    <property type="match status" value="1"/>
</dbReference>
<dbReference type="PANTHER" id="PTHR24291:SF50">
    <property type="entry name" value="BIFUNCTIONAL ALBAFLAVENONE MONOOXYGENASE_TERPENE SYNTHASE"/>
    <property type="match status" value="1"/>
</dbReference>
<keyword evidence="3 7" id="KW-0479">Metal-binding</keyword>
<keyword evidence="5 7" id="KW-0408">Iron</keyword>
<dbReference type="PROSITE" id="PS00086">
    <property type="entry name" value="CYTOCHROME_P450"/>
    <property type="match status" value="1"/>
</dbReference>
<dbReference type="SUPFAM" id="SSF48264">
    <property type="entry name" value="Cytochrome P450"/>
    <property type="match status" value="1"/>
</dbReference>
<keyword evidence="9" id="KW-1185">Reference proteome</keyword>
<evidence type="ECO:0000256" key="1">
    <source>
        <dbReference type="ARBA" id="ARBA00010617"/>
    </source>
</evidence>
<name>A0ABT8YP63_9HYPH</name>
<accession>A0ABT8YP63</accession>
<dbReference type="InterPro" id="IPR050196">
    <property type="entry name" value="Cytochrome_P450_Monoox"/>
</dbReference>
<protein>
    <submittedName>
        <fullName evidence="8">Cytochrome P450</fullName>
    </submittedName>
</protein>